<comment type="caution">
    <text evidence="1">The sequence shown here is derived from an EMBL/GenBank/DDBJ whole genome shotgun (WGS) entry which is preliminary data.</text>
</comment>
<dbReference type="Pfam" id="PF13692">
    <property type="entry name" value="Glyco_trans_1_4"/>
    <property type="match status" value="1"/>
</dbReference>
<name>A0ABP8G3N1_9BACT</name>
<keyword evidence="2" id="KW-1185">Reference proteome</keyword>
<dbReference type="SUPFAM" id="SSF53756">
    <property type="entry name" value="UDP-Glycosyltransferase/glycogen phosphorylase"/>
    <property type="match status" value="1"/>
</dbReference>
<dbReference type="PANTHER" id="PTHR12526:SF634">
    <property type="entry name" value="BLL3361 PROTEIN"/>
    <property type="match status" value="1"/>
</dbReference>
<gene>
    <name evidence="1" type="ORF">GCM10023183_37570</name>
</gene>
<evidence type="ECO:0000313" key="2">
    <source>
        <dbReference type="Proteomes" id="UP001501844"/>
    </source>
</evidence>
<accession>A0ABP8G3N1</accession>
<organism evidence="1 2">
    <name type="scientific">Nibribacter koreensis</name>
    <dbReference type="NCBI Taxonomy" id="1084519"/>
    <lineage>
        <taxon>Bacteria</taxon>
        <taxon>Pseudomonadati</taxon>
        <taxon>Bacteroidota</taxon>
        <taxon>Cytophagia</taxon>
        <taxon>Cytophagales</taxon>
        <taxon>Hymenobacteraceae</taxon>
        <taxon>Nibribacter</taxon>
    </lineage>
</organism>
<evidence type="ECO:0000313" key="1">
    <source>
        <dbReference type="EMBL" id="GAA4316411.1"/>
    </source>
</evidence>
<dbReference type="RefSeq" id="WP_345169754.1">
    <property type="nucleotide sequence ID" value="NZ_BAABGX010000004.1"/>
</dbReference>
<dbReference type="Gene3D" id="3.40.50.2000">
    <property type="entry name" value="Glycogen Phosphorylase B"/>
    <property type="match status" value="2"/>
</dbReference>
<dbReference type="EMBL" id="BAABGX010000004">
    <property type="protein sequence ID" value="GAA4316411.1"/>
    <property type="molecule type" value="Genomic_DNA"/>
</dbReference>
<dbReference type="PANTHER" id="PTHR12526">
    <property type="entry name" value="GLYCOSYLTRANSFERASE"/>
    <property type="match status" value="1"/>
</dbReference>
<sequence length="378" mass="42422">MAHIVMIGPAYPFRGGIAAFNERLAQTWQSQGHTVEVITFTIQYPSFLFPGKSQFSDALPPQGLQIKRALNSINPFSWVKLGLKIRAKNPDILFLRFWLPFMGPSLGTVARIVKSNKKTKVIALTDNVIPHESRLGDKFLTQYFVGSCDAFVSMSNAVTKDLGKFTNNRPVLYLPHPVYDVFGPSMSKKDARKKLNLPEGRYILFFGFIREYKGLDLLLEAMTDPRIKALEVNLIVAGEYYEAADRYTAIIEKGQLSEKVILKTEYIPDTKVPAYFSASDLIVQPYKTATQSGVTQIAYYYNKPMVVTNVGGLPEIVPDGKVGYVVNVSSKAIADAVVDYYTYNREEGMIEGVRQEKERFSWEVMGAEIVHLASRVNS</sequence>
<dbReference type="Proteomes" id="UP001501844">
    <property type="component" value="Unassembled WGS sequence"/>
</dbReference>
<reference evidence="2" key="1">
    <citation type="journal article" date="2019" name="Int. J. Syst. Evol. Microbiol.">
        <title>The Global Catalogue of Microorganisms (GCM) 10K type strain sequencing project: providing services to taxonomists for standard genome sequencing and annotation.</title>
        <authorList>
            <consortium name="The Broad Institute Genomics Platform"/>
            <consortium name="The Broad Institute Genome Sequencing Center for Infectious Disease"/>
            <person name="Wu L."/>
            <person name="Ma J."/>
        </authorList>
    </citation>
    <scope>NUCLEOTIDE SEQUENCE [LARGE SCALE GENOMIC DNA]</scope>
    <source>
        <strain evidence="2">JCM 17917</strain>
    </source>
</reference>
<protein>
    <submittedName>
        <fullName evidence="1">Glycosyltransferase family 4 protein</fullName>
    </submittedName>
</protein>
<proteinExistence type="predicted"/>